<reference evidence="1" key="1">
    <citation type="submission" date="2013-03" db="EMBL/GenBank/DDBJ databases">
        <authorList>
            <person name="Harkins D.M."/>
            <person name="Durkin A.S."/>
            <person name="Brinkac L.M."/>
            <person name="Haft D.H."/>
            <person name="Selengut J.D."/>
            <person name="Sanka R."/>
            <person name="DePew J."/>
            <person name="Purushe J."/>
            <person name="Hartskeerl R.A."/>
            <person name="Ahmed A."/>
            <person name="van der Linden H."/>
            <person name="Goris M.G.A."/>
            <person name="Vinetz J.M."/>
            <person name="Sutton G.G."/>
            <person name="Nierman W.C."/>
            <person name="Fouts D.E."/>
        </authorList>
    </citation>
    <scope>NUCLEOTIDE SEQUENCE [LARGE SCALE GENOMIC DNA]</scope>
    <source>
        <strain evidence="1">LT 11-33</strain>
    </source>
</reference>
<dbReference type="AlphaFoldDB" id="N1W1T3"/>
<proteinExistence type="predicted"/>
<dbReference type="InterPro" id="IPR036249">
    <property type="entry name" value="Thioredoxin-like_sf"/>
</dbReference>
<keyword evidence="2" id="KW-1185">Reference proteome</keyword>
<dbReference type="SUPFAM" id="SSF52833">
    <property type="entry name" value="Thioredoxin-like"/>
    <property type="match status" value="1"/>
</dbReference>
<dbReference type="Proteomes" id="UP000012371">
    <property type="component" value="Unassembled WGS sequence"/>
</dbReference>
<dbReference type="Gene3D" id="3.40.30.10">
    <property type="entry name" value="Glutaredoxin"/>
    <property type="match status" value="1"/>
</dbReference>
<sequence length="201" mass="23614">MILLGKLEQPKIKKTRIKTKDFFELAVNEFMNTLKTVCRSVFFVLVFAFISAEEWNAQSMPQFQMKDQYGQSYSDSSVKGKPVVLMGCFLRDLELCRKQGRKLYWKMQNLLWKDSSKVNFLLYLDFQETNKLVEDYLEESKTKQYESILLDRKGQLSVGLTKGESYLRIFNKSGKLISSSYQEQMDEELIQVIYGILKKEI</sequence>
<dbReference type="EMBL" id="AOGW02000006">
    <property type="protein sequence ID" value="EMY62967.1"/>
    <property type="molecule type" value="Genomic_DNA"/>
</dbReference>
<protein>
    <submittedName>
        <fullName evidence="1">Uncharacterized protein</fullName>
    </submittedName>
</protein>
<name>N1W1T3_9LEPT</name>
<evidence type="ECO:0000313" key="1">
    <source>
        <dbReference type="EMBL" id="EMY62967.1"/>
    </source>
</evidence>
<dbReference type="STRING" id="1257025.LEP1GSC203_3257"/>
<gene>
    <name evidence="1" type="ORF">LEP1GSC203_3257</name>
</gene>
<accession>N1W1T3</accession>
<evidence type="ECO:0000313" key="2">
    <source>
        <dbReference type="Proteomes" id="UP000012371"/>
    </source>
</evidence>
<organism evidence="1 2">
    <name type="scientific">Leptospira terpstrae serovar Hualin str. LT 11-33 = ATCC 700639</name>
    <dbReference type="NCBI Taxonomy" id="1257025"/>
    <lineage>
        <taxon>Bacteria</taxon>
        <taxon>Pseudomonadati</taxon>
        <taxon>Spirochaetota</taxon>
        <taxon>Spirochaetia</taxon>
        <taxon>Leptospirales</taxon>
        <taxon>Leptospiraceae</taxon>
        <taxon>Leptospira</taxon>
    </lineage>
</organism>
<comment type="caution">
    <text evidence="1">The sequence shown here is derived from an EMBL/GenBank/DDBJ whole genome shotgun (WGS) entry which is preliminary data.</text>
</comment>